<gene>
    <name evidence="1" type="ORF">I595_2146</name>
</gene>
<dbReference type="Proteomes" id="UP000050280">
    <property type="component" value="Unassembled WGS sequence"/>
</dbReference>
<accession>A0A0P7ATA8</accession>
<sequence>MWGILPYIARAGLPLVFGIKFVCRQSIVNKKPFNVLFWLFNNTFKPFNFFCSFVMDNIL</sequence>
<protein>
    <submittedName>
        <fullName evidence="1">Uncharacterized protein</fullName>
    </submittedName>
</protein>
<comment type="caution">
    <text evidence="1">The sequence shown here is derived from an EMBL/GenBank/DDBJ whole genome shotgun (WGS) entry which is preliminary data.</text>
</comment>
<dbReference type="EMBL" id="LDJX01000004">
    <property type="protein sequence ID" value="KPM31651.1"/>
    <property type="molecule type" value="Genomic_DNA"/>
</dbReference>
<organism evidence="1 2">
    <name type="scientific">Croceitalea dokdonensis DOKDO 023</name>
    <dbReference type="NCBI Taxonomy" id="1300341"/>
    <lineage>
        <taxon>Bacteria</taxon>
        <taxon>Pseudomonadati</taxon>
        <taxon>Bacteroidota</taxon>
        <taxon>Flavobacteriia</taxon>
        <taxon>Flavobacteriales</taxon>
        <taxon>Flavobacteriaceae</taxon>
        <taxon>Croceitalea</taxon>
    </lineage>
</organism>
<reference evidence="1 2" key="1">
    <citation type="submission" date="2015-09" db="EMBL/GenBank/DDBJ databases">
        <title>Genome sequence of the marine flavobacterium Croceitalea dokdonensis DOKDO 023 that contains proton- and sodium-pumping rhodopsins.</title>
        <authorList>
            <person name="Kwon S.-K."/>
            <person name="Lee H.K."/>
            <person name="Kwak M.-J."/>
            <person name="Kim J.F."/>
        </authorList>
    </citation>
    <scope>NUCLEOTIDE SEQUENCE [LARGE SCALE GENOMIC DNA]</scope>
    <source>
        <strain evidence="1 2">DOKDO 023</strain>
    </source>
</reference>
<keyword evidence="2" id="KW-1185">Reference proteome</keyword>
<evidence type="ECO:0000313" key="2">
    <source>
        <dbReference type="Proteomes" id="UP000050280"/>
    </source>
</evidence>
<dbReference type="AlphaFoldDB" id="A0A0P7ATA8"/>
<proteinExistence type="predicted"/>
<evidence type="ECO:0000313" key="1">
    <source>
        <dbReference type="EMBL" id="KPM31651.1"/>
    </source>
</evidence>
<dbReference type="STRING" id="1300341.I595_2146"/>
<name>A0A0P7ATA8_9FLAO</name>